<keyword evidence="2 10" id="KW-0812">Transmembrane</keyword>
<keyword evidence="4 10" id="KW-0809">Transit peptide</keyword>
<feature type="compositionally biased region" description="Polar residues" evidence="11">
    <location>
        <begin position="99"/>
        <end position="109"/>
    </location>
</feature>
<proteinExistence type="inferred from homology"/>
<reference evidence="12" key="1">
    <citation type="submission" date="2023-10" db="EMBL/GenBank/DDBJ databases">
        <authorList>
            <person name="Hackl T."/>
        </authorList>
    </citation>
    <scope>NUCLEOTIDE SEQUENCE</scope>
</reference>
<dbReference type="InterPro" id="IPR008839">
    <property type="entry name" value="MDM33_fungi"/>
</dbReference>
<name>A0AAI8VU33_9PEZI</name>
<dbReference type="EMBL" id="CAUWAG010000020">
    <property type="protein sequence ID" value="CAJ2514171.1"/>
    <property type="molecule type" value="Genomic_DNA"/>
</dbReference>
<feature type="compositionally biased region" description="Low complexity" evidence="11">
    <location>
        <begin position="129"/>
        <end position="147"/>
    </location>
</feature>
<evidence type="ECO:0000256" key="5">
    <source>
        <dbReference type="ARBA" id="ARBA00022989"/>
    </source>
</evidence>
<keyword evidence="13" id="KW-1185">Reference proteome</keyword>
<evidence type="ECO:0000256" key="10">
    <source>
        <dbReference type="RuleBase" id="RU364128"/>
    </source>
</evidence>
<evidence type="ECO:0000313" key="13">
    <source>
        <dbReference type="Proteomes" id="UP001295740"/>
    </source>
</evidence>
<evidence type="ECO:0000256" key="1">
    <source>
        <dbReference type="ARBA" id="ARBA00007472"/>
    </source>
</evidence>
<dbReference type="Proteomes" id="UP001295740">
    <property type="component" value="Unassembled WGS sequence"/>
</dbReference>
<dbReference type="Pfam" id="PF05546">
    <property type="entry name" value="She9_MDM33"/>
    <property type="match status" value="1"/>
</dbReference>
<accession>A0AAI8VU33</accession>
<protein>
    <recommendedName>
        <fullName evidence="10">Sensitive to high expression protein 9, mitochondrial</fullName>
    </recommendedName>
</protein>
<sequence>MSTPRALKPLIGASSRLIIDQLAPRSASRVSRKLVARPSATTAPPSICLSCRYSFAVTRQQQLRSYSSSPKPPSHDDGVTKPKPNRQDDGPPPFPFPSTFASFQEQDGNPPSPEQQQPPQPQPPPPEQQQPSDQPRPLRPSDPSLPSTLNSQRSQLTHSLSAFMDRAQSSLFAASRSLNDLTGYSSIETLKSQISALEASLSAAQQTLISARSAYKTAVAERSATQREVTTLLARQKTWTPADFERFTSLYRQDYELEADVTRTAGELEDAEREAERLGRELSAGILGRYHEEQIWSDKIRRMSTWGTWGLMGVNVLLFLVLQFGAEPWRRRRLVRGFEEKVREAIAEERAKQGEVGAQGKGSAAATTATTTATTTAAMAPVEGGEVIGELSADDAAATVAAEPITVDAPGSEQAGADATIVEPTTPESATEPVLSPAEAMPAEPPISWRETLTEPSRWKLALVDLYSDRTIAIRMCDASLIALEAAVAGAVVAGAIAALFVRRS</sequence>
<evidence type="ECO:0000256" key="8">
    <source>
        <dbReference type="ARBA" id="ARBA00023136"/>
    </source>
</evidence>
<evidence type="ECO:0000256" key="9">
    <source>
        <dbReference type="ARBA" id="ARBA00024807"/>
    </source>
</evidence>
<comment type="subunit">
    <text evidence="10">Homooligomer.</text>
</comment>
<evidence type="ECO:0000256" key="4">
    <source>
        <dbReference type="ARBA" id="ARBA00022946"/>
    </source>
</evidence>
<comment type="subcellular location">
    <subcellularLocation>
        <location evidence="10">Mitochondrion inner membrane</location>
        <topology evidence="10">Multi-pass membrane protein</topology>
    </subcellularLocation>
</comment>
<keyword evidence="5 10" id="KW-1133">Transmembrane helix</keyword>
<gene>
    <name evidence="12" type="ORF">KHLLAP_LOCUS14639</name>
</gene>
<evidence type="ECO:0000256" key="11">
    <source>
        <dbReference type="SAM" id="MobiDB-lite"/>
    </source>
</evidence>
<evidence type="ECO:0000256" key="6">
    <source>
        <dbReference type="ARBA" id="ARBA00023054"/>
    </source>
</evidence>
<feature type="compositionally biased region" description="Pro residues" evidence="11">
    <location>
        <begin position="110"/>
        <end position="128"/>
    </location>
</feature>
<comment type="function">
    <text evidence="9">Required for the maintenance of the structure of the mitochondrial inner membrane. Involved in mitochondrial morphology. Causes growth arrest when highly overexpressed.</text>
</comment>
<feature type="region of interest" description="Disordered" evidence="11">
    <location>
        <begin position="24"/>
        <end position="46"/>
    </location>
</feature>
<evidence type="ECO:0000256" key="3">
    <source>
        <dbReference type="ARBA" id="ARBA00022792"/>
    </source>
</evidence>
<feature type="compositionally biased region" description="Polar residues" evidence="11">
    <location>
        <begin position="59"/>
        <end position="69"/>
    </location>
</feature>
<feature type="region of interest" description="Disordered" evidence="11">
    <location>
        <begin position="59"/>
        <end position="152"/>
    </location>
</feature>
<comment type="similarity">
    <text evidence="1 10">Belongs to the SHE9 family.</text>
</comment>
<dbReference type="GO" id="GO:0005743">
    <property type="term" value="C:mitochondrial inner membrane"/>
    <property type="evidence" value="ECO:0007669"/>
    <property type="project" value="UniProtKB-SubCell"/>
</dbReference>
<dbReference type="PANTHER" id="PTHR31961:SF3">
    <property type="entry name" value="SENSITIVE TO HIGH EXPRESSION PROTEIN 9, MITOCHONDRIAL"/>
    <property type="match status" value="1"/>
</dbReference>
<dbReference type="AlphaFoldDB" id="A0AAI8VU33"/>
<keyword evidence="8 10" id="KW-0472">Membrane</keyword>
<keyword evidence="3 10" id="KW-0999">Mitochondrion inner membrane</keyword>
<evidence type="ECO:0000313" key="12">
    <source>
        <dbReference type="EMBL" id="CAJ2514171.1"/>
    </source>
</evidence>
<keyword evidence="7 10" id="KW-0496">Mitochondrion</keyword>
<evidence type="ECO:0000256" key="2">
    <source>
        <dbReference type="ARBA" id="ARBA00022692"/>
    </source>
</evidence>
<keyword evidence="6" id="KW-0175">Coiled coil</keyword>
<feature type="compositionally biased region" description="Basic and acidic residues" evidence="11">
    <location>
        <begin position="73"/>
        <end position="89"/>
    </location>
</feature>
<evidence type="ECO:0000256" key="7">
    <source>
        <dbReference type="ARBA" id="ARBA00023128"/>
    </source>
</evidence>
<dbReference type="GO" id="GO:0007007">
    <property type="term" value="P:inner mitochondrial membrane organization"/>
    <property type="evidence" value="ECO:0007669"/>
    <property type="project" value="TreeGrafter"/>
</dbReference>
<organism evidence="12 13">
    <name type="scientific">Anthostomella pinea</name>
    <dbReference type="NCBI Taxonomy" id="933095"/>
    <lineage>
        <taxon>Eukaryota</taxon>
        <taxon>Fungi</taxon>
        <taxon>Dikarya</taxon>
        <taxon>Ascomycota</taxon>
        <taxon>Pezizomycotina</taxon>
        <taxon>Sordariomycetes</taxon>
        <taxon>Xylariomycetidae</taxon>
        <taxon>Xylariales</taxon>
        <taxon>Xylariaceae</taxon>
        <taxon>Anthostomella</taxon>
    </lineage>
</organism>
<dbReference type="PANTHER" id="PTHR31961">
    <property type="entry name" value="SENSITIVE TO HIGH EXPRESSION PROTEIN 9, MITOCHONDRIAL"/>
    <property type="match status" value="1"/>
</dbReference>
<feature type="transmembrane region" description="Helical" evidence="10">
    <location>
        <begin position="306"/>
        <end position="326"/>
    </location>
</feature>
<feature type="transmembrane region" description="Helical" evidence="10">
    <location>
        <begin position="479"/>
        <end position="502"/>
    </location>
</feature>
<comment type="caution">
    <text evidence="12">The sequence shown here is derived from an EMBL/GenBank/DDBJ whole genome shotgun (WGS) entry which is preliminary data.</text>
</comment>